<sequence length="241" mass="28049">MISLNRNSCECCFRSLTNISLIYIYISKVRRFVVLYTECVQYACDTVIPRKCSVRRLKLPWWSPDLEGLKKDANTKKRRIRNAASSRRPYVVEESVRAKEAYKRAAANLHTTSWKQFFTAQDRESIWDDAYRVIRDTGKNREDVLLINDSGQTCNPHESAVLLANTFFPDDQVDTDNPYHTELRRRTDGSVCPPETLDISSEMDLPLERDGAFACGLASSWEHFKFIFLSYHEEVKRIDKF</sequence>
<dbReference type="EMBL" id="BGZK01000027">
    <property type="protein sequence ID" value="GBP07670.1"/>
    <property type="molecule type" value="Genomic_DNA"/>
</dbReference>
<protein>
    <submittedName>
        <fullName evidence="1">Uncharacterized protein</fullName>
    </submittedName>
</protein>
<proteinExistence type="predicted"/>
<name>A0A4C1T2A0_EUMVA</name>
<dbReference type="Proteomes" id="UP000299102">
    <property type="component" value="Unassembled WGS sequence"/>
</dbReference>
<comment type="caution">
    <text evidence="1">The sequence shown here is derived from an EMBL/GenBank/DDBJ whole genome shotgun (WGS) entry which is preliminary data.</text>
</comment>
<accession>A0A4C1T2A0</accession>
<evidence type="ECO:0000313" key="1">
    <source>
        <dbReference type="EMBL" id="GBP07670.1"/>
    </source>
</evidence>
<gene>
    <name evidence="1" type="ORF">EVAR_2787_1</name>
</gene>
<dbReference type="OrthoDB" id="411871at2759"/>
<organism evidence="1 2">
    <name type="scientific">Eumeta variegata</name>
    <name type="common">Bagworm moth</name>
    <name type="synonym">Eumeta japonica</name>
    <dbReference type="NCBI Taxonomy" id="151549"/>
    <lineage>
        <taxon>Eukaryota</taxon>
        <taxon>Metazoa</taxon>
        <taxon>Ecdysozoa</taxon>
        <taxon>Arthropoda</taxon>
        <taxon>Hexapoda</taxon>
        <taxon>Insecta</taxon>
        <taxon>Pterygota</taxon>
        <taxon>Neoptera</taxon>
        <taxon>Endopterygota</taxon>
        <taxon>Lepidoptera</taxon>
        <taxon>Glossata</taxon>
        <taxon>Ditrysia</taxon>
        <taxon>Tineoidea</taxon>
        <taxon>Psychidae</taxon>
        <taxon>Oiketicinae</taxon>
        <taxon>Eumeta</taxon>
    </lineage>
</organism>
<evidence type="ECO:0000313" key="2">
    <source>
        <dbReference type="Proteomes" id="UP000299102"/>
    </source>
</evidence>
<dbReference type="AlphaFoldDB" id="A0A4C1T2A0"/>
<keyword evidence="2" id="KW-1185">Reference proteome</keyword>
<reference evidence="1 2" key="1">
    <citation type="journal article" date="2019" name="Commun. Biol.">
        <title>The bagworm genome reveals a unique fibroin gene that provides high tensile strength.</title>
        <authorList>
            <person name="Kono N."/>
            <person name="Nakamura H."/>
            <person name="Ohtoshi R."/>
            <person name="Tomita M."/>
            <person name="Numata K."/>
            <person name="Arakawa K."/>
        </authorList>
    </citation>
    <scope>NUCLEOTIDE SEQUENCE [LARGE SCALE GENOMIC DNA]</scope>
</reference>